<evidence type="ECO:0000313" key="2">
    <source>
        <dbReference type="EMBL" id="SFG04537.1"/>
    </source>
</evidence>
<feature type="compositionally biased region" description="Polar residues" evidence="1">
    <location>
        <begin position="188"/>
        <end position="201"/>
    </location>
</feature>
<proteinExistence type="predicted"/>
<dbReference type="GO" id="GO:0016740">
    <property type="term" value="F:transferase activity"/>
    <property type="evidence" value="ECO:0007669"/>
    <property type="project" value="InterPro"/>
</dbReference>
<dbReference type="EMBL" id="FOOI01000003">
    <property type="protein sequence ID" value="SFG04537.1"/>
    <property type="molecule type" value="Genomic_DNA"/>
</dbReference>
<evidence type="ECO:0000313" key="3">
    <source>
        <dbReference type="Proteomes" id="UP000199052"/>
    </source>
</evidence>
<gene>
    <name evidence="2" type="ORF">SAMN05421678_103432</name>
</gene>
<dbReference type="InterPro" id="IPR018357">
    <property type="entry name" value="Hexapep_transf_CS"/>
</dbReference>
<sequence>MGECDSRPRGFEVGVGVLLRRGVAVGVGVGVGADVRVGTGVGAGRVVGALVTVGVGRGTGRVAVGRGDGVALSVVRASGAGDRVFRVRSDTCELVEGDGVGVAVRSGTEAGRPRLHGVDGSPDPLIRLMHSSASDTTTTPPRISPALRTRRCRRPESSTNTACFPPGRFGTAAQCRSGWTGLARSDSRSWSRATLSQQASP</sequence>
<feature type="region of interest" description="Disordered" evidence="1">
    <location>
        <begin position="181"/>
        <end position="201"/>
    </location>
</feature>
<protein>
    <submittedName>
        <fullName evidence="2">Uncharacterized protein</fullName>
    </submittedName>
</protein>
<dbReference type="PROSITE" id="PS00101">
    <property type="entry name" value="HEXAPEP_TRANSFERASES"/>
    <property type="match status" value="1"/>
</dbReference>
<dbReference type="Proteomes" id="UP000199052">
    <property type="component" value="Unassembled WGS sequence"/>
</dbReference>
<accession>A0A1I2NSC4</accession>
<evidence type="ECO:0000256" key="1">
    <source>
        <dbReference type="SAM" id="MobiDB-lite"/>
    </source>
</evidence>
<reference evidence="2 3" key="1">
    <citation type="submission" date="2016-10" db="EMBL/GenBank/DDBJ databases">
        <authorList>
            <person name="de Groot N.N."/>
        </authorList>
    </citation>
    <scope>NUCLEOTIDE SEQUENCE [LARGE SCALE GENOMIC DNA]</scope>
    <source>
        <strain evidence="2 3">CPCC 202808</strain>
    </source>
</reference>
<name>A0A1I2NSC4_9ACTN</name>
<organism evidence="2 3">
    <name type="scientific">Actinopolymorpha cephalotaxi</name>
    <dbReference type="NCBI Taxonomy" id="504797"/>
    <lineage>
        <taxon>Bacteria</taxon>
        <taxon>Bacillati</taxon>
        <taxon>Actinomycetota</taxon>
        <taxon>Actinomycetes</taxon>
        <taxon>Propionibacteriales</taxon>
        <taxon>Actinopolymorphaceae</taxon>
        <taxon>Actinopolymorpha</taxon>
    </lineage>
</organism>
<dbReference type="AlphaFoldDB" id="A0A1I2NSC4"/>